<dbReference type="GeneID" id="113471544"/>
<organism evidence="2 3">
    <name type="scientific">Diaphorina citri</name>
    <name type="common">Asian citrus psyllid</name>
    <dbReference type="NCBI Taxonomy" id="121845"/>
    <lineage>
        <taxon>Eukaryota</taxon>
        <taxon>Metazoa</taxon>
        <taxon>Ecdysozoa</taxon>
        <taxon>Arthropoda</taxon>
        <taxon>Hexapoda</taxon>
        <taxon>Insecta</taxon>
        <taxon>Pterygota</taxon>
        <taxon>Neoptera</taxon>
        <taxon>Paraneoptera</taxon>
        <taxon>Hemiptera</taxon>
        <taxon>Sternorrhyncha</taxon>
        <taxon>Psylloidea</taxon>
        <taxon>Psyllidae</taxon>
        <taxon>Diaphorininae</taxon>
        <taxon>Diaphorina</taxon>
    </lineage>
</organism>
<dbReference type="PaxDb" id="121845-A0A3Q0JDQ8"/>
<dbReference type="GO" id="GO:0005789">
    <property type="term" value="C:endoplasmic reticulum membrane"/>
    <property type="evidence" value="ECO:0007669"/>
    <property type="project" value="TreeGrafter"/>
</dbReference>
<dbReference type="GO" id="GO:0050708">
    <property type="term" value="P:regulation of protein secretion"/>
    <property type="evidence" value="ECO:0007669"/>
    <property type="project" value="TreeGrafter"/>
</dbReference>
<keyword evidence="2" id="KW-1185">Reference proteome</keyword>
<proteinExistence type="inferred from homology"/>
<dbReference type="GO" id="GO:0042058">
    <property type="term" value="P:regulation of epidermal growth factor receptor signaling pathway"/>
    <property type="evidence" value="ECO:0007669"/>
    <property type="project" value="TreeGrafter"/>
</dbReference>
<dbReference type="PANTHER" id="PTHR45965">
    <property type="entry name" value="INACTIVE RHOMBOID PROTEIN"/>
    <property type="match status" value="1"/>
</dbReference>
<sequence length="79" mass="9126">MRKDVKIQKEIDRGREKERETACCIRNDDSGCVQSSQQDCSFLIPSRNQLTDLGDDNPTVTYSPCTREFVVHKNFVILF</sequence>
<accession>A0A3Q0JDQ8</accession>
<dbReference type="STRING" id="121845.A0A3Q0JDQ8"/>
<dbReference type="KEGG" id="dci:113471544"/>
<reference evidence="3" key="1">
    <citation type="submission" date="2025-08" db="UniProtKB">
        <authorList>
            <consortium name="RefSeq"/>
        </authorList>
    </citation>
    <scope>IDENTIFICATION</scope>
</reference>
<comment type="similarity">
    <text evidence="1">Belongs to the peptidase S54 family.</text>
</comment>
<evidence type="ECO:0000256" key="1">
    <source>
        <dbReference type="ARBA" id="ARBA00009045"/>
    </source>
</evidence>
<dbReference type="RefSeq" id="XP_026686576.1">
    <property type="nucleotide sequence ID" value="XM_026830775.1"/>
</dbReference>
<name>A0A3Q0JDQ8_DIACI</name>
<gene>
    <name evidence="3" type="primary">LOC113471544</name>
</gene>
<dbReference type="InterPro" id="IPR051512">
    <property type="entry name" value="Inactive_Rhomboid"/>
</dbReference>
<dbReference type="AlphaFoldDB" id="A0A3Q0JDQ8"/>
<protein>
    <submittedName>
        <fullName evidence="3">Inactive rhomboid protein 1-like</fullName>
    </submittedName>
</protein>
<evidence type="ECO:0000313" key="3">
    <source>
        <dbReference type="RefSeq" id="XP_026686576.1"/>
    </source>
</evidence>
<evidence type="ECO:0000313" key="2">
    <source>
        <dbReference type="Proteomes" id="UP000079169"/>
    </source>
</evidence>
<dbReference type="PANTHER" id="PTHR45965:SF3">
    <property type="entry name" value="INACTIVE RHOMBOID PROTEIN 1"/>
    <property type="match status" value="1"/>
</dbReference>
<dbReference type="Proteomes" id="UP000079169">
    <property type="component" value="Unplaced"/>
</dbReference>